<accession>A0AAT9HIU7</accession>
<gene>
    <name evidence="2" type="ORF">SHKM778_37960</name>
</gene>
<proteinExistence type="predicted"/>
<dbReference type="AlphaFoldDB" id="A0AAT9HIU7"/>
<sequence length="159" mass="17175">MHRVEHAAVVGDEEEGALVGVEGGFELFDGRQVQVVGRLVEDQQVDASALEEGQRGSRAFARGEGGRGAYDVVRLEAELGQERADVRRVQFGDRRTERVEEVLRAVEQRAGLVDLADQDSRAQGGVPGVEGTRPRRASSRVDLPAPFAPVTATRSAQSI</sequence>
<dbReference type="AntiFam" id="ANF00142">
    <property type="entry name" value="Shadow ORF (opposite yadG)"/>
</dbReference>
<organism evidence="2">
    <name type="scientific">Streptomyces haneummycinicus</name>
    <dbReference type="NCBI Taxonomy" id="3074435"/>
    <lineage>
        <taxon>Bacteria</taxon>
        <taxon>Bacillati</taxon>
        <taxon>Actinomycetota</taxon>
        <taxon>Actinomycetes</taxon>
        <taxon>Kitasatosporales</taxon>
        <taxon>Streptomycetaceae</taxon>
        <taxon>Streptomyces</taxon>
    </lineage>
</organism>
<reference evidence="2" key="2">
    <citation type="submission" date="2024-07" db="EMBL/GenBank/DDBJ databases">
        <title>Streptomyces haneummycinica sp. nov., a new antibiotic-producing actinobacterium isolated from marine sediment.</title>
        <authorList>
            <person name="Uemura M."/>
            <person name="Hamada M."/>
            <person name="Hirano S."/>
            <person name="Kobayashi K."/>
            <person name="Ohshiro T."/>
            <person name="Kobayashi T."/>
            <person name="Terahara T."/>
        </authorList>
    </citation>
    <scope>NUCLEOTIDE SEQUENCE</scope>
    <source>
        <strain evidence="2">KM77-8</strain>
    </source>
</reference>
<reference evidence="2" key="1">
    <citation type="submission" date="2024-06" db="EMBL/GenBank/DDBJ databases">
        <authorList>
            <consortium name="consrtm"/>
            <person name="Uemura M."/>
            <person name="Terahara T."/>
        </authorList>
    </citation>
    <scope>NUCLEOTIDE SEQUENCE</scope>
    <source>
        <strain evidence="2">KM77-8</strain>
    </source>
</reference>
<name>A0AAT9HIU7_9ACTN</name>
<evidence type="ECO:0000256" key="1">
    <source>
        <dbReference type="SAM" id="MobiDB-lite"/>
    </source>
</evidence>
<feature type="region of interest" description="Disordered" evidence="1">
    <location>
        <begin position="117"/>
        <end position="159"/>
    </location>
</feature>
<evidence type="ECO:0000313" key="2">
    <source>
        <dbReference type="EMBL" id="BFO17408.1"/>
    </source>
</evidence>
<dbReference type="EMBL" id="AP035768">
    <property type="protein sequence ID" value="BFO17408.1"/>
    <property type="molecule type" value="Genomic_DNA"/>
</dbReference>
<protein>
    <submittedName>
        <fullName evidence="2">Uncharacterized protein</fullName>
    </submittedName>
</protein>